<organism evidence="1 2">
    <name type="scientific">Acidithiobacillus thiooxidans</name>
    <name type="common">Thiobacillus thiooxidans</name>
    <dbReference type="NCBI Taxonomy" id="930"/>
    <lineage>
        <taxon>Bacteria</taxon>
        <taxon>Pseudomonadati</taxon>
        <taxon>Pseudomonadota</taxon>
        <taxon>Acidithiobacillia</taxon>
        <taxon>Acidithiobacillales</taxon>
        <taxon>Acidithiobacillaceae</taxon>
        <taxon>Acidithiobacillus</taxon>
    </lineage>
</organism>
<dbReference type="EMBL" id="LWSA01000199">
    <property type="protein sequence ID" value="OCX70378.1"/>
    <property type="molecule type" value="Genomic_DNA"/>
</dbReference>
<dbReference type="AlphaFoldDB" id="A0A1C2I0T6"/>
<name>A0A1C2I0T6_ACITH</name>
<protein>
    <submittedName>
        <fullName evidence="1">Uncharacterized protein</fullName>
    </submittedName>
</protein>
<evidence type="ECO:0000313" key="2">
    <source>
        <dbReference type="Proteomes" id="UP000094893"/>
    </source>
</evidence>
<gene>
    <name evidence="1" type="ORF">A6P07_14560</name>
</gene>
<evidence type="ECO:0000313" key="1">
    <source>
        <dbReference type="EMBL" id="OCX70378.1"/>
    </source>
</evidence>
<proteinExistence type="predicted"/>
<dbReference type="Proteomes" id="UP000094893">
    <property type="component" value="Unassembled WGS sequence"/>
</dbReference>
<comment type="caution">
    <text evidence="1">The sequence shown here is derived from an EMBL/GenBank/DDBJ whole genome shotgun (WGS) entry which is preliminary data.</text>
</comment>
<reference evidence="1 2" key="1">
    <citation type="journal article" date="2016" name="Int. J. Mol. Sci.">
        <title>Comparative genomics of the extreme acidophile Acidithiobacillus thiooxidans reveals intraspecific divergence and niche adaptation.</title>
        <authorList>
            <person name="Zhang X."/>
            <person name="Feng X."/>
            <person name="Tao J."/>
            <person name="Ma L."/>
            <person name="Xiao Y."/>
            <person name="Liang Y."/>
            <person name="Liu X."/>
            <person name="Yin H."/>
        </authorList>
    </citation>
    <scope>NUCLEOTIDE SEQUENCE [LARGE SCALE GENOMIC DNA]</scope>
    <source>
        <strain evidence="1 2">A02</strain>
    </source>
</reference>
<accession>A0A1C2I0T6</accession>
<sequence>MQSLSPVIQYSHILDTLQAFFASNQQFQVFSVIPYRSHFNHIDFLKTLYLLAFGVFYYAD</sequence>